<dbReference type="GO" id="GO:0046872">
    <property type="term" value="F:metal ion binding"/>
    <property type="evidence" value="ECO:0007669"/>
    <property type="project" value="UniProtKB-KW"/>
</dbReference>
<protein>
    <submittedName>
        <fullName evidence="6">8-oxoguanine deaminase</fullName>
        <ecNumber evidence="6">3.5.4.32</ecNumber>
    </submittedName>
</protein>
<evidence type="ECO:0000256" key="1">
    <source>
        <dbReference type="ARBA" id="ARBA00006745"/>
    </source>
</evidence>
<dbReference type="RefSeq" id="WP_085885352.1">
    <property type="nucleotide sequence ID" value="NZ_FWFR01000004.1"/>
</dbReference>
<dbReference type="InterPro" id="IPR006680">
    <property type="entry name" value="Amidohydro-rel"/>
</dbReference>
<dbReference type="SUPFAM" id="SSF51556">
    <property type="entry name" value="Metallo-dependent hydrolases"/>
    <property type="match status" value="1"/>
</dbReference>
<evidence type="ECO:0000259" key="5">
    <source>
        <dbReference type="Pfam" id="PF01979"/>
    </source>
</evidence>
<reference evidence="6 7" key="1">
    <citation type="submission" date="2017-03" db="EMBL/GenBank/DDBJ databases">
        <authorList>
            <person name="Afonso C.L."/>
            <person name="Miller P.J."/>
            <person name="Scott M.A."/>
            <person name="Spackman E."/>
            <person name="Goraichik I."/>
            <person name="Dimitrov K.M."/>
            <person name="Suarez D.L."/>
            <person name="Swayne D.E."/>
        </authorList>
    </citation>
    <scope>NUCLEOTIDE SEQUENCE [LARGE SCALE GENOMIC DNA]</scope>
    <source>
        <strain evidence="6 7">CECT 7691</strain>
    </source>
</reference>
<evidence type="ECO:0000313" key="7">
    <source>
        <dbReference type="Proteomes" id="UP000193200"/>
    </source>
</evidence>
<keyword evidence="2" id="KW-0479">Metal-binding</keyword>
<dbReference type="Proteomes" id="UP000193200">
    <property type="component" value="Unassembled WGS sequence"/>
</dbReference>
<feature type="domain" description="Amidohydrolase-related" evidence="5">
    <location>
        <begin position="57"/>
        <end position="421"/>
    </location>
</feature>
<accession>A0A1Y5U363</accession>
<dbReference type="InterPro" id="IPR050287">
    <property type="entry name" value="MTA/SAH_deaminase"/>
</dbReference>
<sequence>MATLLARNAERLVTMDGTRREIAGGGLFARDGMIEQVGPSDSLPRDADEVIDLSGHVVVPGLVNTHHHLYQNLTRAVPAAQDALLFGWLRALYPVWARMVPDDIRVSATVGLAELALSGCTTSADHLYLFPNGSRLDDEIEAALEIGLRLHATRGAMSIGESAGGLPPDSLVEPEARILKDCERVVGAFHDSRPGAMVRIALAPCSPFSVSRELMRDTALLARKLGVMLHTHLAENEEDVAYSRAQFGCRPGLYAEQLGWTGDDVWHAHAVRLDAGEIDLFARSGTGVAHCPCSNMRLGSGIAPVRRMRDAGVKVGLGVDGSASNDAADLLNEARQAMLLQRVALGADAMSAREALEIATLGGARTLGRDDLGSLERGKRADFAAFAIAGPGMAGAWDPVAALVLCAPGKANYTVVEGRVVVREGRLETIDLEAALRQHRARTRRLVDGA</sequence>
<organism evidence="6 7">
    <name type="scientific">Oceanibacterium hippocampi</name>
    <dbReference type="NCBI Taxonomy" id="745714"/>
    <lineage>
        <taxon>Bacteria</taxon>
        <taxon>Pseudomonadati</taxon>
        <taxon>Pseudomonadota</taxon>
        <taxon>Alphaproteobacteria</taxon>
        <taxon>Sneathiellales</taxon>
        <taxon>Sneathiellaceae</taxon>
        <taxon>Oceanibacterium</taxon>
    </lineage>
</organism>
<dbReference type="Pfam" id="PF01979">
    <property type="entry name" value="Amidohydro_1"/>
    <property type="match status" value="1"/>
</dbReference>
<dbReference type="FunFam" id="3.20.20.140:FF:000014">
    <property type="entry name" value="5-methylthioadenosine/S-adenosylhomocysteine deaminase"/>
    <property type="match status" value="1"/>
</dbReference>
<gene>
    <name evidence="6" type="ORF">OCH7691_04023</name>
</gene>
<dbReference type="InterPro" id="IPR032466">
    <property type="entry name" value="Metal_Hydrolase"/>
</dbReference>
<dbReference type="GO" id="GO:0102127">
    <property type="term" value="F:8-oxoguanine deaminase activity"/>
    <property type="evidence" value="ECO:0007669"/>
    <property type="project" value="UniProtKB-EC"/>
</dbReference>
<evidence type="ECO:0000256" key="4">
    <source>
        <dbReference type="ARBA" id="ARBA00022833"/>
    </source>
</evidence>
<evidence type="ECO:0000256" key="3">
    <source>
        <dbReference type="ARBA" id="ARBA00022801"/>
    </source>
</evidence>
<dbReference type="SUPFAM" id="SSF51338">
    <property type="entry name" value="Composite domain of metallo-dependent hydrolases"/>
    <property type="match status" value="1"/>
</dbReference>
<keyword evidence="3 6" id="KW-0378">Hydrolase</keyword>
<keyword evidence="4" id="KW-0862">Zinc</keyword>
<dbReference type="CDD" id="cd01298">
    <property type="entry name" value="ATZ_TRZ_like"/>
    <property type="match status" value="1"/>
</dbReference>
<dbReference type="Gene3D" id="2.30.40.10">
    <property type="entry name" value="Urease, subunit C, domain 1"/>
    <property type="match status" value="1"/>
</dbReference>
<evidence type="ECO:0000313" key="6">
    <source>
        <dbReference type="EMBL" id="SLN76045.1"/>
    </source>
</evidence>
<dbReference type="OrthoDB" id="9796020at2"/>
<comment type="similarity">
    <text evidence="1">Belongs to the metallo-dependent hydrolases superfamily. ATZ/TRZ family.</text>
</comment>
<dbReference type="Gene3D" id="3.20.20.140">
    <property type="entry name" value="Metal-dependent hydrolases"/>
    <property type="match status" value="1"/>
</dbReference>
<dbReference type="InParanoid" id="A0A1Y5U363"/>
<dbReference type="PANTHER" id="PTHR43794:SF11">
    <property type="entry name" value="AMIDOHYDROLASE-RELATED DOMAIN-CONTAINING PROTEIN"/>
    <property type="match status" value="1"/>
</dbReference>
<dbReference type="EMBL" id="FWFR01000004">
    <property type="protein sequence ID" value="SLN76045.1"/>
    <property type="molecule type" value="Genomic_DNA"/>
</dbReference>
<dbReference type="GO" id="GO:0019239">
    <property type="term" value="F:deaminase activity"/>
    <property type="evidence" value="ECO:0007669"/>
    <property type="project" value="UniProtKB-ARBA"/>
</dbReference>
<evidence type="ECO:0000256" key="2">
    <source>
        <dbReference type="ARBA" id="ARBA00022723"/>
    </source>
</evidence>
<name>A0A1Y5U363_9PROT</name>
<dbReference type="PANTHER" id="PTHR43794">
    <property type="entry name" value="AMINOHYDROLASE SSNA-RELATED"/>
    <property type="match status" value="1"/>
</dbReference>
<dbReference type="AlphaFoldDB" id="A0A1Y5U363"/>
<proteinExistence type="inferred from homology"/>
<dbReference type="NCBIfam" id="NF006055">
    <property type="entry name" value="PRK08203.1"/>
    <property type="match status" value="1"/>
</dbReference>
<keyword evidence="7" id="KW-1185">Reference proteome</keyword>
<dbReference type="EC" id="3.5.4.32" evidence="6"/>
<dbReference type="InterPro" id="IPR011059">
    <property type="entry name" value="Metal-dep_hydrolase_composite"/>
</dbReference>